<evidence type="ECO:0000259" key="8">
    <source>
        <dbReference type="Pfam" id="PF07715"/>
    </source>
</evidence>
<evidence type="ECO:0000313" key="9">
    <source>
        <dbReference type="EMBL" id="KGN78814.1"/>
    </source>
</evidence>
<dbReference type="eggNOG" id="COG1629">
    <property type="taxonomic scope" value="Bacteria"/>
</dbReference>
<dbReference type="GO" id="GO:0009279">
    <property type="term" value="C:cell outer membrane"/>
    <property type="evidence" value="ECO:0007669"/>
    <property type="project" value="UniProtKB-SubCell"/>
</dbReference>
<feature type="domain" description="TonB-dependent receptor plug" evidence="8">
    <location>
        <begin position="212"/>
        <end position="314"/>
    </location>
</feature>
<dbReference type="InterPro" id="IPR037066">
    <property type="entry name" value="Plug_dom_sf"/>
</dbReference>
<dbReference type="Pfam" id="PF07715">
    <property type="entry name" value="Plug"/>
    <property type="match status" value="1"/>
</dbReference>
<evidence type="ECO:0000256" key="7">
    <source>
        <dbReference type="PROSITE-ProRule" id="PRU01360"/>
    </source>
</evidence>
<dbReference type="InterPro" id="IPR039426">
    <property type="entry name" value="TonB-dep_rcpt-like"/>
</dbReference>
<dbReference type="Gene3D" id="2.170.130.10">
    <property type="entry name" value="TonB-dependent receptor, plug domain"/>
    <property type="match status" value="1"/>
</dbReference>
<evidence type="ECO:0000256" key="4">
    <source>
        <dbReference type="ARBA" id="ARBA00022692"/>
    </source>
</evidence>
<dbReference type="Gene3D" id="2.40.170.20">
    <property type="entry name" value="TonB-dependent receptor, beta-barrel domain"/>
    <property type="match status" value="1"/>
</dbReference>
<evidence type="ECO:0000256" key="2">
    <source>
        <dbReference type="ARBA" id="ARBA00022448"/>
    </source>
</evidence>
<dbReference type="Gene3D" id="2.60.40.1120">
    <property type="entry name" value="Carboxypeptidase-like, regulatory domain"/>
    <property type="match status" value="1"/>
</dbReference>
<keyword evidence="2 7" id="KW-0813">Transport</keyword>
<dbReference type="SUPFAM" id="SSF56935">
    <property type="entry name" value="Porins"/>
    <property type="match status" value="1"/>
</dbReference>
<comment type="subcellular location">
    <subcellularLocation>
        <location evidence="1 7">Cell outer membrane</location>
        <topology evidence="1 7">Multi-pass membrane protein</topology>
    </subcellularLocation>
</comment>
<keyword evidence="6 7" id="KW-0998">Cell outer membrane</keyword>
<organism evidence="9 10">
    <name type="scientific">Porphyromonas cangingivalis</name>
    <dbReference type="NCBI Taxonomy" id="36874"/>
    <lineage>
        <taxon>Bacteria</taxon>
        <taxon>Pseudomonadati</taxon>
        <taxon>Bacteroidota</taxon>
        <taxon>Bacteroidia</taxon>
        <taxon>Bacteroidales</taxon>
        <taxon>Porphyromonadaceae</taxon>
        <taxon>Porphyromonas</taxon>
    </lineage>
</organism>
<comment type="caution">
    <text evidence="9">The sequence shown here is derived from an EMBL/GenBank/DDBJ whole genome shotgun (WGS) entry which is preliminary data.</text>
</comment>
<dbReference type="EMBL" id="JQJD01000057">
    <property type="protein sequence ID" value="KGN78814.1"/>
    <property type="molecule type" value="Genomic_DNA"/>
</dbReference>
<dbReference type="InterPro" id="IPR036942">
    <property type="entry name" value="Beta-barrel_TonB_sf"/>
</dbReference>
<dbReference type="Pfam" id="PF13715">
    <property type="entry name" value="CarbopepD_reg_2"/>
    <property type="match status" value="1"/>
</dbReference>
<evidence type="ECO:0000256" key="1">
    <source>
        <dbReference type="ARBA" id="ARBA00004571"/>
    </source>
</evidence>
<accession>A0A0A2ER28</accession>
<keyword evidence="5 7" id="KW-0472">Membrane</keyword>
<dbReference type="InterPro" id="IPR023996">
    <property type="entry name" value="TonB-dep_OMP_SusC/RagA"/>
</dbReference>
<reference evidence="9 10" key="1">
    <citation type="submission" date="2014-08" db="EMBL/GenBank/DDBJ databases">
        <title>Porphyromonas cangingivalis strain:COT-109_OH1386 Genome sequencing.</title>
        <authorList>
            <person name="Wallis C."/>
            <person name="Deusch O."/>
            <person name="O'Flynn C."/>
            <person name="Davis I."/>
            <person name="Jospin G."/>
            <person name="Darling A.E."/>
            <person name="Coil D.A."/>
            <person name="Alexiev A."/>
            <person name="Horsfall A."/>
            <person name="Kirkwood N."/>
            <person name="Harris S."/>
            <person name="Eisen J.A."/>
        </authorList>
    </citation>
    <scope>NUCLEOTIDE SEQUENCE [LARGE SCALE GENOMIC DNA]</scope>
    <source>
        <strain evidence="10">COT-109 OH1386</strain>
    </source>
</reference>
<proteinExistence type="inferred from homology"/>
<evidence type="ECO:0000256" key="6">
    <source>
        <dbReference type="ARBA" id="ARBA00023237"/>
    </source>
</evidence>
<dbReference type="RefSeq" id="WP_036852666.1">
    <property type="nucleotide sequence ID" value="NZ_JQJD01000057.1"/>
</dbReference>
<dbReference type="InterPro" id="IPR008969">
    <property type="entry name" value="CarboxyPept-like_regulatory"/>
</dbReference>
<dbReference type="NCBIfam" id="TIGR04057">
    <property type="entry name" value="SusC_RagA_signa"/>
    <property type="match status" value="1"/>
</dbReference>
<dbReference type="OrthoDB" id="9768177at2"/>
<protein>
    <submittedName>
        <fullName evidence="9">Membrane protein</fullName>
    </submittedName>
</protein>
<dbReference type="NCBIfam" id="TIGR04056">
    <property type="entry name" value="OMP_RagA_SusC"/>
    <property type="match status" value="1"/>
</dbReference>
<dbReference type="InterPro" id="IPR023997">
    <property type="entry name" value="TonB-dep_OMP_SusC/RagA_CS"/>
</dbReference>
<evidence type="ECO:0000256" key="3">
    <source>
        <dbReference type="ARBA" id="ARBA00022452"/>
    </source>
</evidence>
<dbReference type="PROSITE" id="PS52016">
    <property type="entry name" value="TONB_DEPENDENT_REC_3"/>
    <property type="match status" value="1"/>
</dbReference>
<gene>
    <name evidence="9" type="ORF">HQ35_09225</name>
</gene>
<keyword evidence="4 7" id="KW-0812">Transmembrane</keyword>
<sequence>MTRLLKSEIFLSGGAVRLFFAMFVLLCTTQLALAQTGAKVTINVQDAPVKTTLEILEKESGLKFTYDDQVMRSSAKVSLAYTQEFLSVVLDDFSKQTSFKYEIKRDGVVVFAPSAGKGGKFVMSGVVKDDTGETIIGATVSISGTSRGVRTDIDGNYKIEVAPGELISFSYVGMRGEVIKADPKKQVVNVDLRPNDTLLEEVVVTGYQTLSKERATGAYSVISDKQTKGKLNTDVLSRIEGLVAGINKTNNGADDIVIRGITTINGEQKPLYIVDGMPYQGSLDAINPTDIQNITVLKDATASSIYGARAANGVIVISTKRGKEGKLAVNYNMSAKFVPKADLSYLNLLNSSELVDLEIAGFKFYHPDQVDNRRSLSPVTALLYKHKAGELTDAQLADGLNVYRNTDNRRQIEDEFARMGLVHQHNLSLSGGSKSSRYIASLNYLGDYGNQRFQSKDRIGFNLKNDMDLTDWFTLDVGVSGSFVRNQGDNGISNYSDFLLRTPSYYALRDHEGNEIEVPLAKSRYEIDRLKSIGLLDETFYPISNRSQQNYVNAENYFRLHSGMRFKLAEGLSLDLKYQSENIDIKDRQYYSPNSYYVRNMINDAAQYNAKDKKLVHNVPTGGQLRERYSKSFSYTMRSQVNFSREFGKHNVTMLGGAERRLIRTTVSNNLYFGYDDSSLATKPINPIVFRELKNTESLSGSFSLKYEDFAHLIHNEDRFISFYANGSYTYDNRYSVTGSLRIDQSNLFGTDPKLQYRPLWSLGASWYLGNEGFMKDIDWIDQLNLRLTSGVGGNIPKNVGPYLNVQSQGLNVWSNEFGSRIVSPPNAGLRWEKTTSNNLGIDFAFLNSRLSGSVDFYYKSTTDLLGEKSADPTLGWQTLTLNYGSMVNKGMELSLQATLLKRKNFSWTSNLILSYNDNKLTNLSGTKDNVFTYTSRNVEAIGYPVNSLFSYRYAGLSDKDGSVLVYDGQGNKVSDVSSISELVYSGTRDPKVTSSLRNVFTIGDFDLSFMFVYYGGHVMRDVVADYLPGAPSTNINKKILNMWTRPGDETKSDVTPGFKQSIGMTPQQALSWYSADIHVKKADYIKLRDVSVSYNIPKEWLKKLSLQSATLTCQVSNPWWWAANGDVDPEAYGTGLYGRGLLTLPTPTTYTLGLSLNF</sequence>
<dbReference type="SUPFAM" id="SSF49464">
    <property type="entry name" value="Carboxypeptidase regulatory domain-like"/>
    <property type="match status" value="1"/>
</dbReference>
<evidence type="ECO:0000256" key="5">
    <source>
        <dbReference type="ARBA" id="ARBA00023136"/>
    </source>
</evidence>
<evidence type="ECO:0000313" key="10">
    <source>
        <dbReference type="Proteomes" id="UP000030125"/>
    </source>
</evidence>
<keyword evidence="10" id="KW-1185">Reference proteome</keyword>
<comment type="similarity">
    <text evidence="7">Belongs to the TonB-dependent receptor family.</text>
</comment>
<dbReference type="Proteomes" id="UP000030125">
    <property type="component" value="Unassembled WGS sequence"/>
</dbReference>
<dbReference type="STRING" id="36874.HQ34_02715"/>
<keyword evidence="3 7" id="KW-1134">Transmembrane beta strand</keyword>
<dbReference type="AlphaFoldDB" id="A0A0A2ER28"/>
<name>A0A0A2ER28_PORCN</name>
<dbReference type="InterPro" id="IPR012910">
    <property type="entry name" value="Plug_dom"/>
</dbReference>